<sequence>MAKTNGKKLQSRSRRRKISNGITYAVLILISVVWLFPFVGLVFQSFRSYATEYGGMVSYIIPKAFSLDNYAYLFSDECSFVRWYLNTLVIACFVAVLNTFMVLCVSYALSRMRFKGREALMQFWLILGMFPGFLTMICLYFLLKQFGLTQEGAIPGLILVTVASSGMGYYVCKGYLDTIPRALDESARIDGATNARIAVTIILPLAKPIIIYTALVAFMAPWCDYVFASYVAFGYSDSYNVAVALQRWVWTNDYQGYFTRFCAGGVLVAIPVTILFLCLQKYYVEGVTGGAVKG</sequence>
<name>A0A9D1YPC8_9FIRM</name>
<feature type="domain" description="ABC transmembrane type-1" evidence="10">
    <location>
        <begin position="84"/>
        <end position="279"/>
    </location>
</feature>
<dbReference type="AlphaFoldDB" id="A0A9D1YPC8"/>
<evidence type="ECO:0000256" key="1">
    <source>
        <dbReference type="ARBA" id="ARBA00004651"/>
    </source>
</evidence>
<evidence type="ECO:0000256" key="4">
    <source>
        <dbReference type="ARBA" id="ARBA00022475"/>
    </source>
</evidence>
<feature type="transmembrane region" description="Helical" evidence="9">
    <location>
        <begin position="83"/>
        <end position="109"/>
    </location>
</feature>
<dbReference type="InterPro" id="IPR000515">
    <property type="entry name" value="MetI-like"/>
</dbReference>
<evidence type="ECO:0000256" key="8">
    <source>
        <dbReference type="ARBA" id="ARBA00023136"/>
    </source>
</evidence>
<dbReference type="SUPFAM" id="SSF161098">
    <property type="entry name" value="MetI-like"/>
    <property type="match status" value="1"/>
</dbReference>
<organism evidence="11 12">
    <name type="scientific">Candidatus Eisenbergiella pullistercoris</name>
    <dbReference type="NCBI Taxonomy" id="2838555"/>
    <lineage>
        <taxon>Bacteria</taxon>
        <taxon>Bacillati</taxon>
        <taxon>Bacillota</taxon>
        <taxon>Clostridia</taxon>
        <taxon>Lachnospirales</taxon>
        <taxon>Lachnospiraceae</taxon>
        <taxon>Eisenbergiella</taxon>
    </lineage>
</organism>
<evidence type="ECO:0000259" key="10">
    <source>
        <dbReference type="PROSITE" id="PS50928"/>
    </source>
</evidence>
<evidence type="ECO:0000256" key="5">
    <source>
        <dbReference type="ARBA" id="ARBA00022597"/>
    </source>
</evidence>
<feature type="transmembrane region" description="Helical" evidence="9">
    <location>
        <begin position="154"/>
        <end position="176"/>
    </location>
</feature>
<dbReference type="EMBL" id="DXDD01000068">
    <property type="protein sequence ID" value="HIY60064.1"/>
    <property type="molecule type" value="Genomic_DNA"/>
</dbReference>
<feature type="transmembrane region" description="Helical" evidence="9">
    <location>
        <begin position="257"/>
        <end position="279"/>
    </location>
</feature>
<keyword evidence="6 9" id="KW-0812">Transmembrane</keyword>
<dbReference type="InterPro" id="IPR035906">
    <property type="entry name" value="MetI-like_sf"/>
</dbReference>
<keyword evidence="8 9" id="KW-0472">Membrane</keyword>
<comment type="subcellular location">
    <subcellularLocation>
        <location evidence="1 9">Cell membrane</location>
        <topology evidence="1 9">Multi-pass membrane protein</topology>
    </subcellularLocation>
</comment>
<comment type="similarity">
    <text evidence="2">Belongs to the binding-protein-dependent transport system permease family. MalFG subfamily.</text>
</comment>
<dbReference type="GO" id="GO:0015423">
    <property type="term" value="F:ABC-type maltose transporter activity"/>
    <property type="evidence" value="ECO:0007669"/>
    <property type="project" value="TreeGrafter"/>
</dbReference>
<dbReference type="Gene3D" id="1.10.3720.10">
    <property type="entry name" value="MetI-like"/>
    <property type="match status" value="1"/>
</dbReference>
<dbReference type="Pfam" id="PF00528">
    <property type="entry name" value="BPD_transp_1"/>
    <property type="match status" value="1"/>
</dbReference>
<evidence type="ECO:0000313" key="11">
    <source>
        <dbReference type="EMBL" id="HIY60064.1"/>
    </source>
</evidence>
<evidence type="ECO:0000256" key="6">
    <source>
        <dbReference type="ARBA" id="ARBA00022692"/>
    </source>
</evidence>
<keyword evidence="3 9" id="KW-0813">Transport</keyword>
<gene>
    <name evidence="11" type="ORF">H9831_05200</name>
</gene>
<evidence type="ECO:0000313" key="12">
    <source>
        <dbReference type="Proteomes" id="UP000824007"/>
    </source>
</evidence>
<evidence type="ECO:0000256" key="2">
    <source>
        <dbReference type="ARBA" id="ARBA00009047"/>
    </source>
</evidence>
<dbReference type="InterPro" id="IPR050901">
    <property type="entry name" value="BP-dep_ABC_trans_perm"/>
</dbReference>
<dbReference type="PANTHER" id="PTHR32243">
    <property type="entry name" value="MALTOSE TRANSPORT SYSTEM PERMEASE-RELATED"/>
    <property type="match status" value="1"/>
</dbReference>
<feature type="transmembrane region" description="Helical" evidence="9">
    <location>
        <begin position="197"/>
        <end position="220"/>
    </location>
</feature>
<protein>
    <submittedName>
        <fullName evidence="11">Sugar ABC transporter permease</fullName>
    </submittedName>
</protein>
<comment type="caution">
    <text evidence="11">The sequence shown here is derived from an EMBL/GenBank/DDBJ whole genome shotgun (WGS) entry which is preliminary data.</text>
</comment>
<accession>A0A9D1YPC8</accession>
<proteinExistence type="inferred from homology"/>
<evidence type="ECO:0000256" key="7">
    <source>
        <dbReference type="ARBA" id="ARBA00022989"/>
    </source>
</evidence>
<feature type="transmembrane region" description="Helical" evidence="9">
    <location>
        <begin position="21"/>
        <end position="43"/>
    </location>
</feature>
<dbReference type="Proteomes" id="UP000824007">
    <property type="component" value="Unassembled WGS sequence"/>
</dbReference>
<dbReference type="CDD" id="cd06261">
    <property type="entry name" value="TM_PBP2"/>
    <property type="match status" value="1"/>
</dbReference>
<dbReference type="GO" id="GO:0005886">
    <property type="term" value="C:plasma membrane"/>
    <property type="evidence" value="ECO:0007669"/>
    <property type="project" value="UniProtKB-SubCell"/>
</dbReference>
<evidence type="ECO:0000256" key="9">
    <source>
        <dbReference type="RuleBase" id="RU363032"/>
    </source>
</evidence>
<dbReference type="PROSITE" id="PS50928">
    <property type="entry name" value="ABC_TM1"/>
    <property type="match status" value="1"/>
</dbReference>
<dbReference type="GO" id="GO:0042956">
    <property type="term" value="P:maltodextrin transmembrane transport"/>
    <property type="evidence" value="ECO:0007669"/>
    <property type="project" value="TreeGrafter"/>
</dbReference>
<feature type="transmembrane region" description="Helical" evidence="9">
    <location>
        <begin position="121"/>
        <end position="142"/>
    </location>
</feature>
<dbReference type="PANTHER" id="PTHR32243:SF50">
    <property type="entry name" value="MALTOSE_MALTODEXTRIN TRANSPORT SYSTEM PERMEASE PROTEIN MALG"/>
    <property type="match status" value="1"/>
</dbReference>
<reference evidence="11" key="1">
    <citation type="journal article" date="2021" name="PeerJ">
        <title>Extensive microbial diversity within the chicken gut microbiome revealed by metagenomics and culture.</title>
        <authorList>
            <person name="Gilroy R."/>
            <person name="Ravi A."/>
            <person name="Getino M."/>
            <person name="Pursley I."/>
            <person name="Horton D.L."/>
            <person name="Alikhan N.F."/>
            <person name="Baker D."/>
            <person name="Gharbi K."/>
            <person name="Hall N."/>
            <person name="Watson M."/>
            <person name="Adriaenssens E.M."/>
            <person name="Foster-Nyarko E."/>
            <person name="Jarju S."/>
            <person name="Secka A."/>
            <person name="Antonio M."/>
            <person name="Oren A."/>
            <person name="Chaudhuri R.R."/>
            <person name="La Ragione R."/>
            <person name="Hildebrand F."/>
            <person name="Pallen M.J."/>
        </authorList>
    </citation>
    <scope>NUCLEOTIDE SEQUENCE</scope>
    <source>
        <strain evidence="11">ChiSxjej3B15-24422</strain>
    </source>
</reference>
<reference evidence="11" key="2">
    <citation type="submission" date="2021-04" db="EMBL/GenBank/DDBJ databases">
        <authorList>
            <person name="Gilroy R."/>
        </authorList>
    </citation>
    <scope>NUCLEOTIDE SEQUENCE</scope>
    <source>
        <strain evidence="11">ChiSxjej3B15-24422</strain>
    </source>
</reference>
<keyword evidence="4" id="KW-1003">Cell membrane</keyword>
<evidence type="ECO:0000256" key="3">
    <source>
        <dbReference type="ARBA" id="ARBA00022448"/>
    </source>
</evidence>
<keyword evidence="5" id="KW-0762">Sugar transport</keyword>
<keyword evidence="7 9" id="KW-1133">Transmembrane helix</keyword>